<accession>A0A2P4S4E8</accession>
<reference evidence="1 2" key="1">
    <citation type="submission" date="2018-01" db="EMBL/GenBank/DDBJ databases">
        <title>Comparison of the Chinese Bamboo Partridge and Red Junglefowl genome sequences highlights the importance of demography in genome evolution.</title>
        <authorList>
            <person name="Tiley G.P."/>
            <person name="Kimball R.T."/>
            <person name="Braun E.L."/>
            <person name="Burleigh J.G."/>
        </authorList>
    </citation>
    <scope>NUCLEOTIDE SEQUENCE [LARGE SCALE GENOMIC DNA]</scope>
    <source>
        <strain evidence="1">RTK389</strain>
        <tissue evidence="1">Blood</tissue>
    </source>
</reference>
<sequence length="15" mass="1616">MPPSAFTLKAESSHI</sequence>
<comment type="caution">
    <text evidence="1">The sequence shown here is derived from an EMBL/GenBank/DDBJ whole genome shotgun (WGS) entry which is preliminary data.</text>
</comment>
<name>A0A2P4S4E8_BAMTH</name>
<evidence type="ECO:0000313" key="2">
    <source>
        <dbReference type="Proteomes" id="UP000237246"/>
    </source>
</evidence>
<dbReference type="Proteomes" id="UP000237246">
    <property type="component" value="Unassembled WGS sequence"/>
</dbReference>
<dbReference type="EMBL" id="PPHD01112593">
    <property type="protein sequence ID" value="POI18969.1"/>
    <property type="molecule type" value="Genomic_DNA"/>
</dbReference>
<protein>
    <submittedName>
        <fullName evidence="1">Uncharacterized protein</fullName>
    </submittedName>
</protein>
<gene>
    <name evidence="1" type="ORF">CIB84_017288</name>
</gene>
<keyword evidence="2" id="KW-1185">Reference proteome</keyword>
<organism evidence="1 2">
    <name type="scientific">Bambusicola thoracicus</name>
    <name type="common">Chinese bamboo-partridge</name>
    <name type="synonym">Perdix thoracica</name>
    <dbReference type="NCBI Taxonomy" id="9083"/>
    <lineage>
        <taxon>Eukaryota</taxon>
        <taxon>Metazoa</taxon>
        <taxon>Chordata</taxon>
        <taxon>Craniata</taxon>
        <taxon>Vertebrata</taxon>
        <taxon>Euteleostomi</taxon>
        <taxon>Archelosauria</taxon>
        <taxon>Archosauria</taxon>
        <taxon>Dinosauria</taxon>
        <taxon>Saurischia</taxon>
        <taxon>Theropoda</taxon>
        <taxon>Coelurosauria</taxon>
        <taxon>Aves</taxon>
        <taxon>Neognathae</taxon>
        <taxon>Galloanserae</taxon>
        <taxon>Galliformes</taxon>
        <taxon>Phasianidae</taxon>
        <taxon>Perdicinae</taxon>
        <taxon>Bambusicola</taxon>
    </lineage>
</organism>
<proteinExistence type="predicted"/>
<evidence type="ECO:0000313" key="1">
    <source>
        <dbReference type="EMBL" id="POI18969.1"/>
    </source>
</evidence>